<dbReference type="GeneID" id="5411969"/>
<evidence type="ECO:0000313" key="1">
    <source>
        <dbReference type="EMBL" id="ABS56254.1"/>
    </source>
</evidence>
<dbReference type="Proteomes" id="UP000002408">
    <property type="component" value="Chromosome"/>
</dbReference>
<dbReference type="KEGG" id="mbn:Mboo_1737"/>
<accession>A7I943</accession>
<name>A7I943_METB6</name>
<dbReference type="Gene3D" id="3.20.20.370">
    <property type="entry name" value="Glycoside hydrolase/deacetylase"/>
    <property type="match status" value="1"/>
</dbReference>
<dbReference type="HOGENOM" id="CLU_582184_0_0_2"/>
<proteinExistence type="predicted"/>
<dbReference type="OrthoDB" id="371704at2157"/>
<dbReference type="RefSeq" id="WP_012107302.1">
    <property type="nucleotide sequence ID" value="NC_009712.1"/>
</dbReference>
<dbReference type="EMBL" id="CP000780">
    <property type="protein sequence ID" value="ABS56254.1"/>
    <property type="molecule type" value="Genomic_DNA"/>
</dbReference>
<dbReference type="GO" id="GO:0005975">
    <property type="term" value="P:carbohydrate metabolic process"/>
    <property type="evidence" value="ECO:0007669"/>
    <property type="project" value="InterPro"/>
</dbReference>
<gene>
    <name evidence="1" type="ordered locus">Mboo_1737</name>
</gene>
<evidence type="ECO:0000313" key="2">
    <source>
        <dbReference type="Proteomes" id="UP000002408"/>
    </source>
</evidence>
<organism evidence="1 2">
    <name type="scientific">Methanoregula boonei (strain DSM 21154 / JCM 14090 / 6A8)</name>
    <dbReference type="NCBI Taxonomy" id="456442"/>
    <lineage>
        <taxon>Archaea</taxon>
        <taxon>Methanobacteriati</taxon>
        <taxon>Methanobacteriota</taxon>
        <taxon>Stenosarchaea group</taxon>
        <taxon>Methanomicrobia</taxon>
        <taxon>Methanomicrobiales</taxon>
        <taxon>Methanoregulaceae</taxon>
        <taxon>Methanoregula</taxon>
    </lineage>
</organism>
<dbReference type="STRING" id="456442.Mboo_1737"/>
<dbReference type="InterPro" id="IPR011330">
    <property type="entry name" value="Glyco_hydro/deAcase_b/a-brl"/>
</dbReference>
<reference evidence="2" key="1">
    <citation type="journal article" date="2015" name="Microbiology">
        <title>Genome of Methanoregula boonei 6A8 reveals adaptations to oligotrophic peatland environments.</title>
        <authorList>
            <person name="Braeuer S."/>
            <person name="Cadillo-Quiroz H."/>
            <person name="Kyrpides N."/>
            <person name="Woyke T."/>
            <person name="Goodwin L."/>
            <person name="Detter C."/>
            <person name="Podell S."/>
            <person name="Yavitt J.B."/>
            <person name="Zinder S.H."/>
        </authorList>
    </citation>
    <scope>NUCLEOTIDE SEQUENCE [LARGE SCALE GENOMIC DNA]</scope>
    <source>
        <strain evidence="2">DSM 21154 / JCM 14090 / 6A8</strain>
    </source>
</reference>
<sequence>MSIGVCYPDKYAVEETFQLLKVPWEWYAPGRQYDIVISRKADVPEWTGSLVDLTGNDVFSKVAGLLNTGAEHLHEPTCDILLDALRQELKKHTLLVEIPPTPWGHPYMVALTHDVDLTSVRECRWTTVGYAAYQCFTQGSWSAGLHLLLARCGFCSDPWVLFSRWKEFEDSLGVHSTFFFVPKPGKPGIRAHPYRAISYNVTQKSEVLRDLENGGWETGVHGLDNWADAGSGEQERVFLEPVTAHPGNRTHWLLFDTNSWKFLDAAGYVYDTTFGYNDDAGFRAGTLQAYRPRDVKNLLELPLHIQDLGLFGKFCWAPTENGWEKTPCLHLDEPTARAWCDRIFAYARTYGGAVTVLWHYENLMPPKGWSGFYADMVRQAKVDGAWVTTAGEVAKWFRKRREIYFTALQFQNEIIITADGILPEQDTHALQARVHIPPDQIVSIDAEYSPACGYIDIKMDKRCITVRIA</sequence>
<dbReference type="AlphaFoldDB" id="A7I943"/>
<dbReference type="SUPFAM" id="SSF88713">
    <property type="entry name" value="Glycoside hydrolase/deacetylase"/>
    <property type="match status" value="1"/>
</dbReference>
<dbReference type="eggNOG" id="arCOG02877">
    <property type="taxonomic scope" value="Archaea"/>
</dbReference>
<dbReference type="CDD" id="cd10931">
    <property type="entry name" value="CE4_u7"/>
    <property type="match status" value="1"/>
</dbReference>
<keyword evidence="2" id="KW-1185">Reference proteome</keyword>
<protein>
    <submittedName>
        <fullName evidence="1">Uncharacterized protein</fullName>
    </submittedName>
</protein>